<feature type="transmembrane region" description="Helical" evidence="6">
    <location>
        <begin position="16"/>
        <end position="34"/>
    </location>
</feature>
<dbReference type="SUPFAM" id="SSF52833">
    <property type="entry name" value="Thioredoxin-like"/>
    <property type="match status" value="1"/>
</dbReference>
<dbReference type="InterPro" id="IPR012336">
    <property type="entry name" value="Thioredoxin-like_fold"/>
</dbReference>
<evidence type="ECO:0000256" key="3">
    <source>
        <dbReference type="ARBA" id="ARBA00023002"/>
    </source>
</evidence>
<dbReference type="InterPro" id="IPR036249">
    <property type="entry name" value="Thioredoxin-like_sf"/>
</dbReference>
<evidence type="ECO:0000256" key="1">
    <source>
        <dbReference type="ARBA" id="ARBA00005791"/>
    </source>
</evidence>
<dbReference type="Pfam" id="PF13462">
    <property type="entry name" value="Thioredoxin_4"/>
    <property type="match status" value="1"/>
</dbReference>
<dbReference type="PANTHER" id="PTHR13887">
    <property type="entry name" value="GLUTATHIONE S-TRANSFERASE KAPPA"/>
    <property type="match status" value="1"/>
</dbReference>
<evidence type="ECO:0000256" key="2">
    <source>
        <dbReference type="ARBA" id="ARBA00022729"/>
    </source>
</evidence>
<dbReference type="Gene3D" id="3.40.30.10">
    <property type="entry name" value="Glutaredoxin"/>
    <property type="match status" value="1"/>
</dbReference>
<gene>
    <name evidence="8" type="ORF">GM50_16465</name>
</gene>
<evidence type="ECO:0000256" key="5">
    <source>
        <dbReference type="ARBA" id="ARBA00023284"/>
    </source>
</evidence>
<dbReference type="PANTHER" id="PTHR13887:SF14">
    <property type="entry name" value="DISULFIDE BOND FORMATION PROTEIN D"/>
    <property type="match status" value="1"/>
</dbReference>
<feature type="domain" description="Thioredoxin-like fold" evidence="7">
    <location>
        <begin position="60"/>
        <end position="216"/>
    </location>
</feature>
<dbReference type="EMBL" id="JNSK01000086">
    <property type="protein sequence ID" value="KGA15721.1"/>
    <property type="molecule type" value="Genomic_DNA"/>
</dbReference>
<proteinExistence type="inferred from homology"/>
<keyword evidence="6" id="KW-0472">Membrane</keyword>
<evidence type="ECO:0000256" key="6">
    <source>
        <dbReference type="SAM" id="Phobius"/>
    </source>
</evidence>
<sequence length="230" mass="24572">MSPKSPQGPDNTTRNLVIGMVAFVVAIGAIFSVVSNRENTSAALPSSVSKADGYGIVFNGELTGVPVIDVWEDFQCPVCARFEQTNGDYLQKIIEEKKAKVVFHTLSFLGPESVLAANAAACASDENKFLGFHKSFYKNLPAENSGVITVDYLVGLGEGVGITSEKFKSCVANLDYQGWVNNVAASGSQQNVNSTPTVFVNGQEIRRATSATELGDYFDPAAFIRAVEGK</sequence>
<evidence type="ECO:0000313" key="8">
    <source>
        <dbReference type="EMBL" id="KGA15721.1"/>
    </source>
</evidence>
<protein>
    <recommendedName>
        <fullName evidence="7">Thioredoxin-like fold domain-containing protein</fullName>
    </recommendedName>
</protein>
<name>A0A094QMG0_9ZZZZ</name>
<keyword evidence="2" id="KW-0732">Signal</keyword>
<reference evidence="8" key="1">
    <citation type="submission" date="2014-05" db="EMBL/GenBank/DDBJ databases">
        <title>Key roles for freshwater Actinobacteria revealed by deep metagenomic sequencing.</title>
        <authorList>
            <person name="Ghai R."/>
            <person name="Mizuno C.M."/>
            <person name="Picazo A."/>
            <person name="Camacho A."/>
            <person name="Rodriguez-Valera F."/>
        </authorList>
    </citation>
    <scope>NUCLEOTIDE SEQUENCE</scope>
</reference>
<keyword evidence="4" id="KW-1015">Disulfide bond</keyword>
<dbReference type="AlphaFoldDB" id="A0A094QMG0"/>
<evidence type="ECO:0000259" key="7">
    <source>
        <dbReference type="Pfam" id="PF13462"/>
    </source>
</evidence>
<keyword evidence="3" id="KW-0560">Oxidoreductase</keyword>
<evidence type="ECO:0000256" key="4">
    <source>
        <dbReference type="ARBA" id="ARBA00023157"/>
    </source>
</evidence>
<dbReference type="GO" id="GO:0016491">
    <property type="term" value="F:oxidoreductase activity"/>
    <property type="evidence" value="ECO:0007669"/>
    <property type="project" value="UniProtKB-KW"/>
</dbReference>
<keyword evidence="6" id="KW-1133">Transmembrane helix</keyword>
<keyword evidence="6" id="KW-0812">Transmembrane</keyword>
<accession>A0A094QMG0</accession>
<keyword evidence="5" id="KW-0676">Redox-active center</keyword>
<comment type="caution">
    <text evidence="8">The sequence shown here is derived from an EMBL/GenBank/DDBJ whole genome shotgun (WGS) entry which is preliminary data.</text>
</comment>
<organism evidence="8">
    <name type="scientific">freshwater metagenome</name>
    <dbReference type="NCBI Taxonomy" id="449393"/>
    <lineage>
        <taxon>unclassified sequences</taxon>
        <taxon>metagenomes</taxon>
        <taxon>ecological metagenomes</taxon>
    </lineage>
</organism>
<comment type="similarity">
    <text evidence="1">Belongs to the thioredoxin family. DsbA subfamily.</text>
</comment>